<gene>
    <name evidence="1" type="ORF">QR685DRAFT_571401</name>
</gene>
<comment type="caution">
    <text evidence="1">The sequence shown here is derived from an EMBL/GenBank/DDBJ whole genome shotgun (WGS) entry which is preliminary data.</text>
</comment>
<reference evidence="1 2" key="1">
    <citation type="submission" date="2023-09" db="EMBL/GenBank/DDBJ databases">
        <title>Multi-omics analysis of a traditional fermented food reveals byproduct-associated fungal strains for waste-to-food upcycling.</title>
        <authorList>
            <consortium name="Lawrence Berkeley National Laboratory"/>
            <person name="Rekdal V.M."/>
            <person name="Villalobos-Escobedo J.M."/>
            <person name="Rodriguez-Valeron N."/>
            <person name="Garcia M.O."/>
            <person name="Vasquez D.P."/>
            <person name="Damayanti I."/>
            <person name="Sorensen P.M."/>
            <person name="Baidoo E.E."/>
            <person name="De Carvalho A.C."/>
            <person name="Riley R."/>
            <person name="Lipzen A."/>
            <person name="He G."/>
            <person name="Yan M."/>
            <person name="Haridas S."/>
            <person name="Daum C."/>
            <person name="Yoshinaga Y."/>
            <person name="Ng V."/>
            <person name="Grigoriev I.V."/>
            <person name="Munk R."/>
            <person name="Nuraida L."/>
            <person name="Wijaya C.H."/>
            <person name="Morales P.-C."/>
            <person name="Keasling J.D."/>
        </authorList>
    </citation>
    <scope>NUCLEOTIDE SEQUENCE [LARGE SCALE GENOMIC DNA]</scope>
    <source>
        <strain evidence="1 2">FGSC 2613</strain>
    </source>
</reference>
<organism evidence="1 2">
    <name type="scientific">Neurospora intermedia</name>
    <dbReference type="NCBI Taxonomy" id="5142"/>
    <lineage>
        <taxon>Eukaryota</taxon>
        <taxon>Fungi</taxon>
        <taxon>Dikarya</taxon>
        <taxon>Ascomycota</taxon>
        <taxon>Pezizomycotina</taxon>
        <taxon>Sordariomycetes</taxon>
        <taxon>Sordariomycetidae</taxon>
        <taxon>Sordariales</taxon>
        <taxon>Sordariaceae</taxon>
        <taxon>Neurospora</taxon>
    </lineage>
</organism>
<evidence type="ECO:0000313" key="1">
    <source>
        <dbReference type="EMBL" id="KAL0470258.1"/>
    </source>
</evidence>
<sequence length="57" mass="6449">MPYGAKEAGRTLARYQLVFRTRCCSLAPATDHEAYLGDEKGNKDVLTQAWKHSKHPM</sequence>
<evidence type="ECO:0000313" key="2">
    <source>
        <dbReference type="Proteomes" id="UP001451303"/>
    </source>
</evidence>
<proteinExistence type="predicted"/>
<name>A0ABR3DC53_NEUIN</name>
<dbReference type="Proteomes" id="UP001451303">
    <property type="component" value="Unassembled WGS sequence"/>
</dbReference>
<protein>
    <submittedName>
        <fullName evidence="1">Uncharacterized protein</fullName>
    </submittedName>
</protein>
<dbReference type="EMBL" id="JAVLET010000004">
    <property type="protein sequence ID" value="KAL0470258.1"/>
    <property type="molecule type" value="Genomic_DNA"/>
</dbReference>
<accession>A0ABR3DC53</accession>
<keyword evidence="2" id="KW-1185">Reference proteome</keyword>